<keyword evidence="3" id="KW-0521">NADP</keyword>
<dbReference type="GO" id="GO:0005829">
    <property type="term" value="C:cytosol"/>
    <property type="evidence" value="ECO:0007669"/>
    <property type="project" value="TreeGrafter"/>
</dbReference>
<proteinExistence type="inferred from homology"/>
<name>A0A2U1LW70_ARTAN</name>
<evidence type="ECO:0000256" key="2">
    <source>
        <dbReference type="ARBA" id="ARBA00006484"/>
    </source>
</evidence>
<dbReference type="PROSITE" id="PS00061">
    <property type="entry name" value="ADH_SHORT"/>
    <property type="match status" value="1"/>
</dbReference>
<feature type="transmembrane region" description="Helical" evidence="7">
    <location>
        <begin position="7"/>
        <end position="30"/>
    </location>
</feature>
<evidence type="ECO:0000256" key="4">
    <source>
        <dbReference type="ARBA" id="ARBA00022968"/>
    </source>
</evidence>
<dbReference type="PANTHER" id="PTHR43391">
    <property type="entry name" value="RETINOL DEHYDROGENASE-RELATED"/>
    <property type="match status" value="1"/>
</dbReference>
<organism evidence="8 9">
    <name type="scientific">Artemisia annua</name>
    <name type="common">Sweet wormwood</name>
    <dbReference type="NCBI Taxonomy" id="35608"/>
    <lineage>
        <taxon>Eukaryota</taxon>
        <taxon>Viridiplantae</taxon>
        <taxon>Streptophyta</taxon>
        <taxon>Embryophyta</taxon>
        <taxon>Tracheophyta</taxon>
        <taxon>Spermatophyta</taxon>
        <taxon>Magnoliopsida</taxon>
        <taxon>eudicotyledons</taxon>
        <taxon>Gunneridae</taxon>
        <taxon>Pentapetalae</taxon>
        <taxon>asterids</taxon>
        <taxon>campanulids</taxon>
        <taxon>Asterales</taxon>
        <taxon>Asteraceae</taxon>
        <taxon>Asteroideae</taxon>
        <taxon>Anthemideae</taxon>
        <taxon>Artemisiinae</taxon>
        <taxon>Artemisia</taxon>
    </lineage>
</organism>
<evidence type="ECO:0000256" key="5">
    <source>
        <dbReference type="ARBA" id="ARBA00023002"/>
    </source>
</evidence>
<evidence type="ECO:0000256" key="1">
    <source>
        <dbReference type="ARBA" id="ARBA00004606"/>
    </source>
</evidence>
<dbReference type="Proteomes" id="UP000245207">
    <property type="component" value="Unassembled WGS sequence"/>
</dbReference>
<reference evidence="8 9" key="1">
    <citation type="journal article" date="2018" name="Mol. Plant">
        <title>The genome of Artemisia annua provides insight into the evolution of Asteraceae family and artemisinin biosynthesis.</title>
        <authorList>
            <person name="Shen Q."/>
            <person name="Zhang L."/>
            <person name="Liao Z."/>
            <person name="Wang S."/>
            <person name="Yan T."/>
            <person name="Shi P."/>
            <person name="Liu M."/>
            <person name="Fu X."/>
            <person name="Pan Q."/>
            <person name="Wang Y."/>
            <person name="Lv Z."/>
            <person name="Lu X."/>
            <person name="Zhang F."/>
            <person name="Jiang W."/>
            <person name="Ma Y."/>
            <person name="Chen M."/>
            <person name="Hao X."/>
            <person name="Li L."/>
            <person name="Tang Y."/>
            <person name="Lv G."/>
            <person name="Zhou Y."/>
            <person name="Sun X."/>
            <person name="Brodelius P.E."/>
            <person name="Rose J.K.C."/>
            <person name="Tang K."/>
        </authorList>
    </citation>
    <scope>NUCLEOTIDE SEQUENCE [LARGE SCALE GENOMIC DNA]</scope>
    <source>
        <strain evidence="9">cv. Huhao1</strain>
        <tissue evidence="8">Leaf</tissue>
    </source>
</reference>
<sequence>MYMIHTILNVVVPVVSILLLVVLVPAIWLFNLLRFCFKSIYPEELSGKVILITGASSGIGEHLAIEFAKEGACLALVARREKELNMVAQMAKAMGSPDVIVIPADVSKVEDCKNFVDQTIKHFGRMDYFVSNAAISTFGLFEDQTCVTRHASVMDVNFWGAVYTTHFVLPHLRRSMGKIIAICSTGSWFATPRVSIYNASKAAALSFFETLRIEVGSDVGITVVTPGMVETSLVSDEWVQESNAGWIPKISAQTCAKAIIDSTKRGDTYLTTPSWTETLFLWKTFCPEIPNFISNFVFISWKKIHQ</sequence>
<dbReference type="InterPro" id="IPR020904">
    <property type="entry name" value="Sc_DH/Rdtase_CS"/>
</dbReference>
<keyword evidence="5" id="KW-0560">Oxidoreductase</keyword>
<keyword evidence="7" id="KW-0472">Membrane</keyword>
<keyword evidence="7" id="KW-1133">Transmembrane helix</keyword>
<dbReference type="STRING" id="35608.A0A2U1LW70"/>
<comment type="subcellular location">
    <subcellularLocation>
        <location evidence="1">Membrane</location>
        <topology evidence="1">Single-pass type II membrane protein</topology>
    </subcellularLocation>
</comment>
<dbReference type="Gene3D" id="3.40.50.720">
    <property type="entry name" value="NAD(P)-binding Rossmann-like Domain"/>
    <property type="match status" value="1"/>
</dbReference>
<keyword evidence="9" id="KW-1185">Reference proteome</keyword>
<dbReference type="GO" id="GO:0016491">
    <property type="term" value="F:oxidoreductase activity"/>
    <property type="evidence" value="ECO:0007669"/>
    <property type="project" value="UniProtKB-KW"/>
</dbReference>
<accession>A0A2U1LW70</accession>
<dbReference type="PANTHER" id="PTHR43391:SF85">
    <property type="entry name" value="11-BETA-HYDROXYSTEROID DEHYDROGENASE"/>
    <property type="match status" value="1"/>
</dbReference>
<evidence type="ECO:0000256" key="6">
    <source>
        <dbReference type="RuleBase" id="RU000363"/>
    </source>
</evidence>
<dbReference type="EMBL" id="PKPP01007479">
    <property type="protein sequence ID" value="PWA53255.1"/>
    <property type="molecule type" value="Genomic_DNA"/>
</dbReference>
<dbReference type="AlphaFoldDB" id="A0A2U1LW70"/>
<dbReference type="GO" id="GO:0016020">
    <property type="term" value="C:membrane"/>
    <property type="evidence" value="ECO:0007669"/>
    <property type="project" value="UniProtKB-SubCell"/>
</dbReference>
<dbReference type="PRINTS" id="PR00081">
    <property type="entry name" value="GDHRDH"/>
</dbReference>
<evidence type="ECO:0000313" key="9">
    <source>
        <dbReference type="Proteomes" id="UP000245207"/>
    </source>
</evidence>
<evidence type="ECO:0000313" key="8">
    <source>
        <dbReference type="EMBL" id="PWA53255.1"/>
    </source>
</evidence>
<evidence type="ECO:0000256" key="3">
    <source>
        <dbReference type="ARBA" id="ARBA00022857"/>
    </source>
</evidence>
<dbReference type="Pfam" id="PF00106">
    <property type="entry name" value="adh_short"/>
    <property type="match status" value="1"/>
</dbReference>
<dbReference type="PRINTS" id="PR00080">
    <property type="entry name" value="SDRFAMILY"/>
</dbReference>
<keyword evidence="7" id="KW-0812">Transmembrane</keyword>
<dbReference type="InterPro" id="IPR036291">
    <property type="entry name" value="NAD(P)-bd_dom_sf"/>
</dbReference>
<evidence type="ECO:0000256" key="7">
    <source>
        <dbReference type="SAM" id="Phobius"/>
    </source>
</evidence>
<comment type="caution">
    <text evidence="8">The sequence shown here is derived from an EMBL/GenBank/DDBJ whole genome shotgun (WGS) entry which is preliminary data.</text>
</comment>
<dbReference type="OrthoDB" id="47007at2759"/>
<dbReference type="SUPFAM" id="SSF51735">
    <property type="entry name" value="NAD(P)-binding Rossmann-fold domains"/>
    <property type="match status" value="1"/>
</dbReference>
<comment type="similarity">
    <text evidence="2 6">Belongs to the short-chain dehydrogenases/reductases (SDR) family.</text>
</comment>
<keyword evidence="4" id="KW-0735">Signal-anchor</keyword>
<gene>
    <name evidence="8" type="ORF">CTI12_AA446790</name>
</gene>
<protein>
    <submittedName>
        <fullName evidence="8">Glucose/ribitol dehydrogenase</fullName>
    </submittedName>
</protein>
<dbReference type="InterPro" id="IPR002347">
    <property type="entry name" value="SDR_fam"/>
</dbReference>